<reference evidence="2" key="1">
    <citation type="submission" date="2020-10" db="EMBL/GenBank/DDBJ databases">
        <authorList>
            <person name="Gilroy R."/>
        </authorList>
    </citation>
    <scope>NUCLEOTIDE SEQUENCE</scope>
    <source>
        <strain evidence="2">ChiHjej10B9-9673</strain>
    </source>
</reference>
<comment type="caution">
    <text evidence="2">The sequence shown here is derived from an EMBL/GenBank/DDBJ whole genome shotgun (WGS) entry which is preliminary data.</text>
</comment>
<evidence type="ECO:0000256" key="1">
    <source>
        <dbReference type="SAM" id="Phobius"/>
    </source>
</evidence>
<protein>
    <submittedName>
        <fullName evidence="2">Uncharacterized protein</fullName>
    </submittedName>
</protein>
<gene>
    <name evidence="2" type="ORF">IAC18_07700</name>
</gene>
<evidence type="ECO:0000313" key="3">
    <source>
        <dbReference type="Proteomes" id="UP000824001"/>
    </source>
</evidence>
<name>A0A9D1JWN4_9FIRM</name>
<sequence>MNPAVNLSGAARIAIILALIFAAVLIIHLIAGSRKLEGRAAYVALCCLVVLCLSGGALLFLSEGSPDPVQIEGFEPFGPEDLSAAASLMEETVSLQYTDGVAEGRAGVAYFDLIFKDGSFDRMALSAEYAALNPDENGEYADWRQAVAVDAGGRIYKEERGEPAEGLETVPADALFAALRQLGGLDWASALGTVPEELLLSSGPEELTAGGAAWVFTDGELVPADGYEGSGGLFALIVYGSAGEQRIFLDI</sequence>
<accession>A0A9D1JWN4</accession>
<feature type="transmembrane region" description="Helical" evidence="1">
    <location>
        <begin position="42"/>
        <end position="61"/>
    </location>
</feature>
<feature type="transmembrane region" description="Helical" evidence="1">
    <location>
        <begin position="12"/>
        <end position="30"/>
    </location>
</feature>
<keyword evidence="1" id="KW-1133">Transmembrane helix</keyword>
<dbReference type="Proteomes" id="UP000824001">
    <property type="component" value="Unassembled WGS sequence"/>
</dbReference>
<evidence type="ECO:0000313" key="2">
    <source>
        <dbReference type="EMBL" id="HIS67434.1"/>
    </source>
</evidence>
<keyword evidence="1" id="KW-0812">Transmembrane</keyword>
<keyword evidence="1" id="KW-0472">Membrane</keyword>
<dbReference type="EMBL" id="DVJK01000218">
    <property type="protein sequence ID" value="HIS67434.1"/>
    <property type="molecule type" value="Genomic_DNA"/>
</dbReference>
<reference evidence="2" key="2">
    <citation type="journal article" date="2021" name="PeerJ">
        <title>Extensive microbial diversity within the chicken gut microbiome revealed by metagenomics and culture.</title>
        <authorList>
            <person name="Gilroy R."/>
            <person name="Ravi A."/>
            <person name="Getino M."/>
            <person name="Pursley I."/>
            <person name="Horton D.L."/>
            <person name="Alikhan N.F."/>
            <person name="Baker D."/>
            <person name="Gharbi K."/>
            <person name="Hall N."/>
            <person name="Watson M."/>
            <person name="Adriaenssens E.M."/>
            <person name="Foster-Nyarko E."/>
            <person name="Jarju S."/>
            <person name="Secka A."/>
            <person name="Antonio M."/>
            <person name="Oren A."/>
            <person name="Chaudhuri R.R."/>
            <person name="La Ragione R."/>
            <person name="Hildebrand F."/>
            <person name="Pallen M.J."/>
        </authorList>
    </citation>
    <scope>NUCLEOTIDE SEQUENCE</scope>
    <source>
        <strain evidence="2">ChiHjej10B9-9673</strain>
    </source>
</reference>
<organism evidence="2 3">
    <name type="scientific">Candidatus Scatomorpha merdipullorum</name>
    <dbReference type="NCBI Taxonomy" id="2840927"/>
    <lineage>
        <taxon>Bacteria</taxon>
        <taxon>Bacillati</taxon>
        <taxon>Bacillota</taxon>
        <taxon>Clostridia</taxon>
        <taxon>Eubacteriales</taxon>
        <taxon>Candidatus Scatomorpha</taxon>
    </lineage>
</organism>
<dbReference type="AlphaFoldDB" id="A0A9D1JWN4"/>
<proteinExistence type="predicted"/>